<dbReference type="SUPFAM" id="SSF51735">
    <property type="entry name" value="NAD(P)-binding Rossmann-fold domains"/>
    <property type="match status" value="1"/>
</dbReference>
<proteinExistence type="predicted"/>
<dbReference type="Pfam" id="PF16363">
    <property type="entry name" value="GDP_Man_Dehyd"/>
    <property type="match status" value="1"/>
</dbReference>
<dbReference type="InterPro" id="IPR016040">
    <property type="entry name" value="NAD(P)-bd_dom"/>
</dbReference>
<dbReference type="Gene3D" id="3.40.50.720">
    <property type="entry name" value="NAD(P)-binding Rossmann-like Domain"/>
    <property type="match status" value="1"/>
</dbReference>
<dbReference type="PANTHER" id="PTHR43000">
    <property type="entry name" value="DTDP-D-GLUCOSE 4,6-DEHYDRATASE-RELATED"/>
    <property type="match status" value="1"/>
</dbReference>
<dbReference type="RefSeq" id="WP_230772342.1">
    <property type="nucleotide sequence ID" value="NZ_JAJNCT010000005.1"/>
</dbReference>
<protein>
    <submittedName>
        <fullName evidence="2">CDP-glucose 4,6-dehydratase</fullName>
        <ecNumber evidence="2">4.2.1.45</ecNumber>
    </submittedName>
</protein>
<accession>A0AAW4XTI6</accession>
<evidence type="ECO:0000259" key="1">
    <source>
        <dbReference type="Pfam" id="PF16363"/>
    </source>
</evidence>
<name>A0AAW4XTI6_9BURK</name>
<keyword evidence="3" id="KW-1185">Reference proteome</keyword>
<gene>
    <name evidence="2" type="primary">rfbG</name>
    <name evidence="2" type="ORF">LPW39_06130</name>
</gene>
<feature type="domain" description="NAD(P)-binding" evidence="1">
    <location>
        <begin position="17"/>
        <end position="327"/>
    </location>
</feature>
<dbReference type="Proteomes" id="UP001199260">
    <property type="component" value="Unassembled WGS sequence"/>
</dbReference>
<dbReference type="EMBL" id="JAJNCT010000005">
    <property type="protein sequence ID" value="MCD2164710.1"/>
    <property type="molecule type" value="Genomic_DNA"/>
</dbReference>
<evidence type="ECO:0000313" key="2">
    <source>
        <dbReference type="EMBL" id="MCD2164710.1"/>
    </source>
</evidence>
<dbReference type="GO" id="GO:0047733">
    <property type="term" value="F:CDP-glucose 4,6-dehydratase activity"/>
    <property type="evidence" value="ECO:0007669"/>
    <property type="project" value="UniProtKB-EC"/>
</dbReference>
<dbReference type="AlphaFoldDB" id="A0AAW4XTI6"/>
<dbReference type="CDD" id="cd05252">
    <property type="entry name" value="CDP_GD_SDR_e"/>
    <property type="match status" value="1"/>
</dbReference>
<reference evidence="2 3" key="1">
    <citation type="submission" date="2021-11" db="EMBL/GenBank/DDBJ databases">
        <title>Genome sequence.</title>
        <authorList>
            <person name="Sun Q."/>
        </authorList>
    </citation>
    <scope>NUCLEOTIDE SEQUENCE [LARGE SCALE GENOMIC DNA]</scope>
    <source>
        <strain evidence="2 3">KCTC 12005</strain>
    </source>
</reference>
<comment type="caution">
    <text evidence="2">The sequence shown here is derived from an EMBL/GenBank/DDBJ whole genome shotgun (WGS) entry which is preliminary data.</text>
</comment>
<dbReference type="Gene3D" id="3.90.25.10">
    <property type="entry name" value="UDP-galactose 4-epimerase, domain 1"/>
    <property type="match status" value="1"/>
</dbReference>
<dbReference type="InterPro" id="IPR036291">
    <property type="entry name" value="NAD(P)-bd_dom_sf"/>
</dbReference>
<organism evidence="2 3">
    <name type="scientific">Comamonas koreensis</name>
    <dbReference type="NCBI Taxonomy" id="160825"/>
    <lineage>
        <taxon>Bacteria</taxon>
        <taxon>Pseudomonadati</taxon>
        <taxon>Pseudomonadota</taxon>
        <taxon>Betaproteobacteria</taxon>
        <taxon>Burkholderiales</taxon>
        <taxon>Comamonadaceae</taxon>
        <taxon>Comamonas</taxon>
    </lineage>
</organism>
<dbReference type="EC" id="4.2.1.45" evidence="2"/>
<sequence length="361" mass="40306">MKASVSAAFWQGKKVFLTGHTGFKGSWLALWLQGMGAQVKGFALAPPTSPSLFEQAQVERGMYASQIGDIRDLAAITESMTAFDPDILIHMAAQPLVRLSYREPVETYATNVMGTVHVLEAARQCPSLRAIVNVTTDKCYENQEWEWGYRENEPMGGHDPYSNSKGCVELVTSAYRSSFFNTEHAAALASARAGNVIGGGDWADDRLIPDILRAVAQGEPVVVRNPKATRPWQHVLEPLSGYLVLAQQLWAHGHDVAQGWNFGPRDEDARPVEWILDHMVQAWGNGASWRLDNDPQPHEARYLKLDISKARTHLKWEPTWDLETTLTHIVNWHRAWLEGADMRSRCVDEINNYMAAMASGA</sequence>
<dbReference type="NCBIfam" id="TIGR02622">
    <property type="entry name" value="CDP_4_6_dhtase"/>
    <property type="match status" value="1"/>
</dbReference>
<keyword evidence="2" id="KW-0456">Lyase</keyword>
<evidence type="ECO:0000313" key="3">
    <source>
        <dbReference type="Proteomes" id="UP001199260"/>
    </source>
</evidence>
<dbReference type="InterPro" id="IPR013445">
    <property type="entry name" value="CDP_4_6_deHydtase"/>
</dbReference>